<protein>
    <submittedName>
        <fullName evidence="3">Uncharacterized protein</fullName>
    </submittedName>
</protein>
<feature type="region of interest" description="Disordered" evidence="1">
    <location>
        <begin position="384"/>
        <end position="408"/>
    </location>
</feature>
<name>A0A7S2UAH8_9STRA</name>
<feature type="compositionally biased region" description="Acidic residues" evidence="1">
    <location>
        <begin position="391"/>
        <end position="408"/>
    </location>
</feature>
<organism evidence="3">
    <name type="scientific">Attheya septentrionalis</name>
    <dbReference type="NCBI Taxonomy" id="420275"/>
    <lineage>
        <taxon>Eukaryota</taxon>
        <taxon>Sar</taxon>
        <taxon>Stramenopiles</taxon>
        <taxon>Ochrophyta</taxon>
        <taxon>Bacillariophyta</taxon>
        <taxon>Coscinodiscophyceae</taxon>
        <taxon>Chaetocerotophycidae</taxon>
        <taxon>Chaetocerotales</taxon>
        <taxon>Attheyaceae</taxon>
        <taxon>Attheya</taxon>
    </lineage>
</organism>
<dbReference type="InterPro" id="IPR031610">
    <property type="entry name" value="TIC110"/>
</dbReference>
<evidence type="ECO:0000256" key="2">
    <source>
        <dbReference type="SAM" id="SignalP"/>
    </source>
</evidence>
<reference evidence="3" key="1">
    <citation type="submission" date="2021-01" db="EMBL/GenBank/DDBJ databases">
        <authorList>
            <person name="Corre E."/>
            <person name="Pelletier E."/>
            <person name="Niang G."/>
            <person name="Scheremetjew M."/>
            <person name="Finn R."/>
            <person name="Kale V."/>
            <person name="Holt S."/>
            <person name="Cochrane G."/>
            <person name="Meng A."/>
            <person name="Brown T."/>
            <person name="Cohen L."/>
        </authorList>
    </citation>
    <scope>NUCLEOTIDE SEQUENCE</scope>
    <source>
        <strain evidence="3">CCMP2084</strain>
    </source>
</reference>
<dbReference type="AlphaFoldDB" id="A0A7S2UAH8"/>
<dbReference type="PANTHER" id="PTHR34935:SF3">
    <property type="entry name" value="PROTEIN TIC110, CHLOROPLASTIC"/>
    <property type="match status" value="1"/>
</dbReference>
<evidence type="ECO:0000313" key="3">
    <source>
        <dbReference type="EMBL" id="CAD9812259.1"/>
    </source>
</evidence>
<dbReference type="PANTHER" id="PTHR34935">
    <property type="entry name" value="PROTEIN TIC110, CHLOROPLASTIC"/>
    <property type="match status" value="1"/>
</dbReference>
<keyword evidence="2" id="KW-0732">Signal</keyword>
<evidence type="ECO:0000256" key="1">
    <source>
        <dbReference type="SAM" id="MobiDB-lite"/>
    </source>
</evidence>
<sequence length="1167" mass="127611">MPHYKAAALAALIALSSGGEEHHASAFTATTNTMRSSAFVPRLASQQISRSSGNSHGTNRMVMFNGGGMEELKELTKYAQKNNPMIKTATKSPGLIKLASLASVPVSAVVGFVMTPSRRLAAHTVGSIVTGSLGAIGKSRLDMAASAAALPAIAQAVIDHGLDASSEASLTSAIASVKSTYNMEDGDFEAACGDIYKSYLIGMVKNNPIAKTAELKELVRLKDVLGLGNLLVGEAHATAAKDLYRQTCLFTPEEELADVDHPDRMALDKFLFLSERTFVGNGETPEAFSYEMSRIAKAFDIKITKSNAAAADVGGAMSEIMERVAHVAEPFYRRALVSTRAKLDSGAVQPDVLKRARATVGISEEVARDMHIQALTEEIRELLGKPVQTANDDDDDDDDDDANDTEESEEFLASLKFPQGARERFEKLQVILGLTETDVDYEIDAESTPLFMAVAGPAMRDAIAGTKTPDAAWDEIEARKDDLLYKDEGMKLLVERTVANALGSRLLETMSFAKVNNEAATFDQLNDILEAKAICTNLLQRAGWDNDDVQNFDERFFAPRSPESALQFLEVDDRMKLYRIYIKRAVRNSPSGKELTDDNNEKLMQIKAMLAISDKNAEEEAKTLFGPELFKALQLAVLEITGDDYTPELVQNLKSMIDKVIADYKLSDQMVRQYAATMYDRAVGAIADRAPGGIPTTSQEQALESLQELLHLEKEQTYNAHVNVFGAAYKRGVLEAMGATGIILPEYRPSLDNLRMRLGVSEEASRALFLEAIKERFLPMVEAVANEMERTVLTQQQLARKRNKDMGEDVFKSGKSADGVLGIGADGNIMSDIMNMVDFYSENDIIEKKEVETKSVEKVTEGDEEETVPEEVPEYETVYPITAMGDGAMEKEMAELLYRQFVVGGFTAQGPQAARFEGAKGDLGGILGLSEKQMEEVGSNVGGMVYDNYINNAMRTKDALDQQDMMFLANIQGKLGLTPEAGEKLLLGSQKKILSEECNILLNAPTPAGIKAFREKCNAMGMELEKDVGVSKARLVRMFEEEVTPALIDGDITVDNADILAEMADSLGLSTEEAEKVFEGILEKRGKAVYQKMSGELLRGREDNCPDLVKRLIRFAAFVGGDLDLGVVPEQTGNQIFNIYETMDWTEEDEATVAANTELLRATLGLE</sequence>
<feature type="signal peptide" evidence="2">
    <location>
        <begin position="1"/>
        <end position="18"/>
    </location>
</feature>
<gene>
    <name evidence="3" type="ORF">ASEP1449_LOCUS4084</name>
</gene>
<feature type="chain" id="PRO_5031192140" evidence="2">
    <location>
        <begin position="19"/>
        <end position="1167"/>
    </location>
</feature>
<dbReference type="EMBL" id="HBHQ01006089">
    <property type="protein sequence ID" value="CAD9812259.1"/>
    <property type="molecule type" value="Transcribed_RNA"/>
</dbReference>
<proteinExistence type="predicted"/>
<accession>A0A7S2UAH8</accession>